<evidence type="ECO:0000313" key="3">
    <source>
        <dbReference type="Proteomes" id="UP000509120"/>
    </source>
</evidence>
<dbReference type="Proteomes" id="UP000509120">
    <property type="component" value="Chromosome"/>
</dbReference>
<dbReference type="RefSeq" id="WP_011681214.1">
    <property type="nucleotide sequence ID" value="NZ_CAKMBF010000014.1"/>
</dbReference>
<dbReference type="AlphaFoldDB" id="A0AAU9HAA0"/>
<gene>
    <name evidence="2" type="ORF">STHERMO_1199</name>
</gene>
<sequence length="150" mass="16662">MSATIGVTNFSNACSNQKSWGNDDFIAYIELGGLGHWGEWHVHSDAGIRQLPRKEVRNDYIAPFQPAFPKAKILMRRPFDTGLEGDFGIYNDVFGDKSATKTWLNWIQNGGSYDQTQEQAALKAMPNAWEKTPIGGEMTSSQSMSTLLGK</sequence>
<evidence type="ECO:0000256" key="1">
    <source>
        <dbReference type="SAM" id="MobiDB-lite"/>
    </source>
</evidence>
<accession>A0AAU9HAA0</accession>
<reference evidence="2 3" key="1">
    <citation type="submission" date="2020-06" db="EMBL/GenBank/DDBJ databases">
        <authorList>
            <person name="Chuat V."/>
        </authorList>
    </citation>
    <scope>NUCLEOTIDE SEQUENCE [LARGE SCALE GENOMIC DNA]</scope>
    <source>
        <strain evidence="2">STH_CIRM_1046</strain>
    </source>
</reference>
<evidence type="ECO:0000313" key="2">
    <source>
        <dbReference type="EMBL" id="CAD0155913.1"/>
    </source>
</evidence>
<protein>
    <submittedName>
        <fullName evidence="2">Uncharacterized protein</fullName>
    </submittedName>
</protein>
<proteinExistence type="predicted"/>
<organism evidence="2 3">
    <name type="scientific">Streptococcus thermophilus</name>
    <dbReference type="NCBI Taxonomy" id="1308"/>
    <lineage>
        <taxon>Bacteria</taxon>
        <taxon>Bacillati</taxon>
        <taxon>Bacillota</taxon>
        <taxon>Bacilli</taxon>
        <taxon>Lactobacillales</taxon>
        <taxon>Streptococcaceae</taxon>
        <taxon>Streptococcus</taxon>
    </lineage>
</organism>
<feature type="compositionally biased region" description="Polar residues" evidence="1">
    <location>
        <begin position="138"/>
        <end position="150"/>
    </location>
</feature>
<dbReference type="EMBL" id="LR822030">
    <property type="protein sequence ID" value="CAD0155913.1"/>
    <property type="molecule type" value="Genomic_DNA"/>
</dbReference>
<name>A0AAU9HAA0_STRTR</name>
<feature type="region of interest" description="Disordered" evidence="1">
    <location>
        <begin position="131"/>
        <end position="150"/>
    </location>
</feature>